<dbReference type="AlphaFoldDB" id="A0A9W9P5S1"/>
<protein>
    <submittedName>
        <fullName evidence="1">Uncharacterized protein</fullName>
    </submittedName>
</protein>
<sequence length="91" mass="10201">MKAPVNRLSAYALLLTHSLKGSEPTDERHGYHATEKDIQGIRDPIRKCGIEIAKAQNEVDMKTLCAQIKSTLRNEIISSDSHILFDETLSH</sequence>
<accession>A0A9W9P5S1</accession>
<evidence type="ECO:0000313" key="2">
    <source>
        <dbReference type="Proteomes" id="UP001147733"/>
    </source>
</evidence>
<comment type="caution">
    <text evidence="1">The sequence shown here is derived from an EMBL/GenBank/DDBJ whole genome shotgun (WGS) entry which is preliminary data.</text>
</comment>
<proteinExistence type="predicted"/>
<dbReference type="GeneID" id="81381808"/>
<dbReference type="Proteomes" id="UP001147733">
    <property type="component" value="Unassembled WGS sequence"/>
</dbReference>
<name>A0A9W9P5S1_PENCI</name>
<dbReference type="OrthoDB" id="5365701at2759"/>
<gene>
    <name evidence="1" type="ORF">N7469_003721</name>
</gene>
<dbReference type="EMBL" id="JAPQKT010000003">
    <property type="protein sequence ID" value="KAJ5234553.1"/>
    <property type="molecule type" value="Genomic_DNA"/>
</dbReference>
<organism evidence="1 2">
    <name type="scientific">Penicillium citrinum</name>
    <dbReference type="NCBI Taxonomy" id="5077"/>
    <lineage>
        <taxon>Eukaryota</taxon>
        <taxon>Fungi</taxon>
        <taxon>Dikarya</taxon>
        <taxon>Ascomycota</taxon>
        <taxon>Pezizomycotina</taxon>
        <taxon>Eurotiomycetes</taxon>
        <taxon>Eurotiomycetidae</taxon>
        <taxon>Eurotiales</taxon>
        <taxon>Aspergillaceae</taxon>
        <taxon>Penicillium</taxon>
    </lineage>
</organism>
<evidence type="ECO:0000313" key="1">
    <source>
        <dbReference type="EMBL" id="KAJ5234553.1"/>
    </source>
</evidence>
<reference evidence="1" key="2">
    <citation type="journal article" date="2023" name="IMA Fungus">
        <title>Comparative genomic study of the Penicillium genus elucidates a diverse pangenome and 15 lateral gene transfer events.</title>
        <authorList>
            <person name="Petersen C."/>
            <person name="Sorensen T."/>
            <person name="Nielsen M.R."/>
            <person name="Sondergaard T.E."/>
            <person name="Sorensen J.L."/>
            <person name="Fitzpatrick D.A."/>
            <person name="Frisvad J.C."/>
            <person name="Nielsen K.L."/>
        </authorList>
    </citation>
    <scope>NUCLEOTIDE SEQUENCE</scope>
    <source>
        <strain evidence="1">IBT 23319</strain>
    </source>
</reference>
<reference evidence="1" key="1">
    <citation type="submission" date="2022-11" db="EMBL/GenBank/DDBJ databases">
        <authorList>
            <person name="Petersen C."/>
        </authorList>
    </citation>
    <scope>NUCLEOTIDE SEQUENCE</scope>
    <source>
        <strain evidence="1">IBT 23319</strain>
    </source>
</reference>
<dbReference type="RefSeq" id="XP_056502053.1">
    <property type="nucleotide sequence ID" value="XM_056642641.1"/>
</dbReference>
<keyword evidence="2" id="KW-1185">Reference proteome</keyword>